<proteinExistence type="predicted"/>
<evidence type="ECO:0000313" key="2">
    <source>
        <dbReference type="Proteomes" id="UP000249645"/>
    </source>
</evidence>
<comment type="caution">
    <text evidence="1">The sequence shown here is derived from an EMBL/GenBank/DDBJ whole genome shotgun (WGS) entry which is preliminary data.</text>
</comment>
<accession>A0A2W5EE12</accession>
<protein>
    <recommendedName>
        <fullName evidence="3">Cysteine-rich CWC family protein</fullName>
    </recommendedName>
</protein>
<reference evidence="1 2" key="1">
    <citation type="submission" date="2017-11" db="EMBL/GenBank/DDBJ databases">
        <title>Infants hospitalized years apart are colonized by the same room-sourced microbial strains.</title>
        <authorList>
            <person name="Brooks B."/>
            <person name="Olm M.R."/>
            <person name="Firek B.A."/>
            <person name="Baker R."/>
            <person name="Thomas B.C."/>
            <person name="Morowitz M.J."/>
            <person name="Banfield J.F."/>
        </authorList>
    </citation>
    <scope>NUCLEOTIDE SEQUENCE [LARGE SCALE GENOMIC DNA]</scope>
    <source>
        <strain evidence="1">S2_009_000_R2_76</strain>
    </source>
</reference>
<dbReference type="AlphaFoldDB" id="A0A2W5EE12"/>
<evidence type="ECO:0008006" key="3">
    <source>
        <dbReference type="Google" id="ProtNLM"/>
    </source>
</evidence>
<organism evidence="1 2">
    <name type="scientific">Pseudopedobacter saltans</name>
    <dbReference type="NCBI Taxonomy" id="151895"/>
    <lineage>
        <taxon>Bacteria</taxon>
        <taxon>Pseudomonadati</taxon>
        <taxon>Bacteroidota</taxon>
        <taxon>Sphingobacteriia</taxon>
        <taxon>Sphingobacteriales</taxon>
        <taxon>Sphingobacteriaceae</taxon>
        <taxon>Pseudopedobacter</taxon>
    </lineage>
</organism>
<sequence length="75" mass="8575">MPLHETKYCPRCNETFECKVGDIVNCQCNEVTLCEDAVTFLGKTQYGCLCKDCLIEINDVFEKENTSIKGQKFKN</sequence>
<dbReference type="Pfam" id="PF14375">
    <property type="entry name" value="Cys_rich_CWC"/>
    <property type="match status" value="1"/>
</dbReference>
<gene>
    <name evidence="1" type="ORF">DI598_18875</name>
</gene>
<dbReference type="Proteomes" id="UP000249645">
    <property type="component" value="Unassembled WGS sequence"/>
</dbReference>
<evidence type="ECO:0000313" key="1">
    <source>
        <dbReference type="EMBL" id="PZP40923.1"/>
    </source>
</evidence>
<dbReference type="InterPro" id="IPR032720">
    <property type="entry name" value="Cys_rich_CWC"/>
</dbReference>
<name>A0A2W5EE12_9SPHI</name>
<dbReference type="EMBL" id="QFOI01000565">
    <property type="protein sequence ID" value="PZP40923.1"/>
    <property type="molecule type" value="Genomic_DNA"/>
</dbReference>